<comment type="similarity">
    <text evidence="1">Belongs to the proline racemase family.</text>
</comment>
<dbReference type="SUPFAM" id="SSF54506">
    <property type="entry name" value="Diaminopimelate epimerase-like"/>
    <property type="match status" value="1"/>
</dbReference>
<name>A0A3E1AZN0_RHILT</name>
<evidence type="ECO:0000313" key="2">
    <source>
        <dbReference type="EMBL" id="RFB83125.1"/>
    </source>
</evidence>
<evidence type="ECO:0000313" key="3">
    <source>
        <dbReference type="Proteomes" id="UP000256748"/>
    </source>
</evidence>
<proteinExistence type="inferred from homology"/>
<dbReference type="RefSeq" id="WP_116276073.1">
    <property type="nucleotide sequence ID" value="NZ_KZ859530.1"/>
</dbReference>
<sequence>MSQTSRLPISPRSGVIDVVDVHVGGDLHRIVLDGIVELPGETILEKMAHLRDNADGLRQILLEEPRGGHPSLYADLVVEPKNPKADAAFIIMELMGYPLISGTNTMSTAIALLELGRLPMAEGSNSLVLEAPGGLIDVDAYCENGKVKSITYKANTPSYMAARDLVLDMPGRGKIRFDLIWTGAFYPVVNASELGFRLIREDEASLVEFARHFIPMLREHHHPLHPIFGDEGPLSFVVFAGEPDKVAEGEWERRVCCYEYPRNSVCRAPAGVPSTAVLVQLVERGKLSVGDALRTVSIFDTDLRAKVVSVDPYHGHNGVTVAVTGRGWITTRSQIIVDLSDPLTPRDGLDGVLER</sequence>
<dbReference type="GO" id="GO:0047580">
    <property type="term" value="F:4-hydroxyproline epimerase activity"/>
    <property type="evidence" value="ECO:0007669"/>
    <property type="project" value="TreeGrafter"/>
</dbReference>
<protein>
    <recommendedName>
        <fullName evidence="4">Proline racemase</fullName>
    </recommendedName>
</protein>
<evidence type="ECO:0000256" key="1">
    <source>
        <dbReference type="ARBA" id="ARBA00007529"/>
    </source>
</evidence>
<dbReference type="GO" id="GO:0050346">
    <property type="term" value="F:trans-L-3-hydroxyproline dehydratase activity"/>
    <property type="evidence" value="ECO:0007669"/>
    <property type="project" value="UniProtKB-ARBA"/>
</dbReference>
<dbReference type="AlphaFoldDB" id="A0A3E1AZN0"/>
<dbReference type="Pfam" id="PF05544">
    <property type="entry name" value="Pro_racemase"/>
    <property type="match status" value="1"/>
</dbReference>
<dbReference type="Proteomes" id="UP000256748">
    <property type="component" value="Unassembled WGS sequence"/>
</dbReference>
<dbReference type="PIRSF" id="PIRSF029792">
    <property type="entry name" value="Pro_racemase"/>
    <property type="match status" value="1"/>
</dbReference>
<dbReference type="PANTHER" id="PTHR33442">
    <property type="entry name" value="TRANS-3-HYDROXY-L-PROLINE DEHYDRATASE"/>
    <property type="match status" value="1"/>
</dbReference>
<dbReference type="Gene3D" id="3.10.310.10">
    <property type="entry name" value="Diaminopimelate Epimerase, Chain A, domain 1"/>
    <property type="match status" value="2"/>
</dbReference>
<dbReference type="InterPro" id="IPR008794">
    <property type="entry name" value="Pro_racemase_fam"/>
</dbReference>
<dbReference type="SFLD" id="SFLDS00028">
    <property type="entry name" value="Proline_Racemase"/>
    <property type="match status" value="1"/>
</dbReference>
<organism evidence="2 3">
    <name type="scientific">Rhizobium leguminosarum bv. trifolii</name>
    <dbReference type="NCBI Taxonomy" id="386"/>
    <lineage>
        <taxon>Bacteria</taxon>
        <taxon>Pseudomonadati</taxon>
        <taxon>Pseudomonadota</taxon>
        <taxon>Alphaproteobacteria</taxon>
        <taxon>Hyphomicrobiales</taxon>
        <taxon>Rhizobiaceae</taxon>
        <taxon>Rhizobium/Agrobacterium group</taxon>
        <taxon>Rhizobium</taxon>
    </lineage>
</organism>
<evidence type="ECO:0008006" key="4">
    <source>
        <dbReference type="Google" id="ProtNLM"/>
    </source>
</evidence>
<reference evidence="2 3" key="1">
    <citation type="submission" date="2017-03" db="EMBL/GenBank/DDBJ databases">
        <title>Genome analysis of Rhizobial strains effectives or ineffectives for nitrogen fixation isolated from bean seeds.</title>
        <authorList>
            <person name="Peralta H."/>
            <person name="Aguilar-Vera A."/>
            <person name="Mora Y."/>
            <person name="Vargas-Lagunas C."/>
            <person name="Girard L."/>
            <person name="Mora J."/>
        </authorList>
    </citation>
    <scope>NUCLEOTIDE SEQUENCE [LARGE SCALE GENOMIC DNA]</scope>
    <source>
        <strain evidence="2 3">CCGM5</strain>
    </source>
</reference>
<dbReference type="EMBL" id="NAOO01000044">
    <property type="protein sequence ID" value="RFB83125.1"/>
    <property type="molecule type" value="Genomic_DNA"/>
</dbReference>
<accession>A0A3E1AZN0</accession>
<gene>
    <name evidence="2" type="ORF">B5K10_29345</name>
</gene>
<comment type="caution">
    <text evidence="2">The sequence shown here is derived from an EMBL/GenBank/DDBJ whole genome shotgun (WGS) entry which is preliminary data.</text>
</comment>
<dbReference type="PANTHER" id="PTHR33442:SF5">
    <property type="entry name" value="BIFUNCTIONAL TRANS-3-HYDROXY-L-PROLINE DEHYDRATASE_2-EPIMERASE"/>
    <property type="match status" value="1"/>
</dbReference>